<evidence type="ECO:0000313" key="3">
    <source>
        <dbReference type="Proteomes" id="UP000284379"/>
    </source>
</evidence>
<evidence type="ECO:0008006" key="4">
    <source>
        <dbReference type="Google" id="ProtNLM"/>
    </source>
</evidence>
<organism evidence="2 3">
    <name type="scientific">Bacteroides nordii</name>
    <dbReference type="NCBI Taxonomy" id="291645"/>
    <lineage>
        <taxon>Bacteria</taxon>
        <taxon>Pseudomonadati</taxon>
        <taxon>Bacteroidota</taxon>
        <taxon>Bacteroidia</taxon>
        <taxon>Bacteroidales</taxon>
        <taxon>Bacteroidaceae</taxon>
        <taxon>Bacteroides</taxon>
    </lineage>
</organism>
<dbReference type="Proteomes" id="UP000284379">
    <property type="component" value="Unassembled WGS sequence"/>
</dbReference>
<sequence>MTRSGIRKFIYKTLLMAIPFVLLLVLYFALDVFKVIYDYDAFYAEDEKPGVGLNAGYISTTTFEKRHVALHYDSFVFGNSRSMYYEIADWREYLPDSSSCFHFDASLESLYALYKKVMYIDKSGNSIHNALLILDKSILEQDKSKDGHLYCIAPQLENYTNIFGFHCSFIKAFFSPKFLYALADFKLSGEVKKYMAESYLLSDERFRYDKNTNEAKSVEFEREIADGTFYNEKKMKVFEDKSFPDSVSRPVIVIKQREMLEEMVQIFKKHHTDYKIVINPLFDQIKLNPQDLGILREIFGKENVFDFSGTNEITVDYHNYYEDSHYRPHVARSILKRIYTSH</sequence>
<keyword evidence="1" id="KW-0472">Membrane</keyword>
<comment type="caution">
    <text evidence="2">The sequence shown here is derived from an EMBL/GenBank/DDBJ whole genome shotgun (WGS) entry which is preliminary data.</text>
</comment>
<dbReference type="AlphaFoldDB" id="A0A413VS79"/>
<dbReference type="EMBL" id="QSGO01000004">
    <property type="protein sequence ID" value="RHB36382.1"/>
    <property type="molecule type" value="Genomic_DNA"/>
</dbReference>
<reference evidence="2 3" key="1">
    <citation type="submission" date="2018-08" db="EMBL/GenBank/DDBJ databases">
        <title>A genome reference for cultivated species of the human gut microbiota.</title>
        <authorList>
            <person name="Zou Y."/>
            <person name="Xue W."/>
            <person name="Luo G."/>
        </authorList>
    </citation>
    <scope>NUCLEOTIDE SEQUENCE [LARGE SCALE GENOMIC DNA]</scope>
    <source>
        <strain evidence="2 3">AM40-30BH</strain>
    </source>
</reference>
<keyword evidence="1" id="KW-1133">Transmembrane helix</keyword>
<feature type="transmembrane region" description="Helical" evidence="1">
    <location>
        <begin position="9"/>
        <end position="30"/>
    </location>
</feature>
<evidence type="ECO:0000313" key="2">
    <source>
        <dbReference type="EMBL" id="RHB36382.1"/>
    </source>
</evidence>
<gene>
    <name evidence="2" type="ORF">DW888_07015</name>
</gene>
<accession>A0A413VS79</accession>
<dbReference type="RefSeq" id="WP_002558617.1">
    <property type="nucleotide sequence ID" value="NZ_CALHHJ010000048.1"/>
</dbReference>
<keyword evidence="1" id="KW-0812">Transmembrane</keyword>
<proteinExistence type="predicted"/>
<name>A0A413VS79_9BACE</name>
<evidence type="ECO:0000256" key="1">
    <source>
        <dbReference type="SAM" id="Phobius"/>
    </source>
</evidence>
<protein>
    <recommendedName>
        <fullName evidence="4">Histidine kinase</fullName>
    </recommendedName>
</protein>